<dbReference type="GO" id="GO:0032418">
    <property type="term" value="P:lysosome localization"/>
    <property type="evidence" value="ECO:0007669"/>
    <property type="project" value="TreeGrafter"/>
</dbReference>
<dbReference type="EMBL" id="LSMT01000001">
    <property type="protein sequence ID" value="PFX35061.1"/>
    <property type="molecule type" value="Genomic_DNA"/>
</dbReference>
<evidence type="ECO:0000313" key="4">
    <source>
        <dbReference type="EMBL" id="PFX35061.1"/>
    </source>
</evidence>
<dbReference type="PANTHER" id="PTHR13511">
    <property type="entry name" value="KXDL MOTIF-CONTAINING PROTEIN 1"/>
    <property type="match status" value="1"/>
</dbReference>
<dbReference type="STRING" id="50429.A0A2B4SYS8"/>
<evidence type="ECO:0000259" key="3">
    <source>
        <dbReference type="Pfam" id="PF10241"/>
    </source>
</evidence>
<feature type="compositionally biased region" description="Polar residues" evidence="2">
    <location>
        <begin position="170"/>
        <end position="185"/>
    </location>
</feature>
<evidence type="ECO:0000313" key="5">
    <source>
        <dbReference type="Proteomes" id="UP000225706"/>
    </source>
</evidence>
<keyword evidence="5" id="KW-1185">Reference proteome</keyword>
<evidence type="ECO:0000256" key="2">
    <source>
        <dbReference type="SAM" id="MobiDB-lite"/>
    </source>
</evidence>
<comment type="caution">
    <text evidence="4">The sequence shown here is derived from an EMBL/GenBank/DDBJ whole genome shotgun (WGS) entry which is preliminary data.</text>
</comment>
<dbReference type="PANTHER" id="PTHR13511:SF0">
    <property type="entry name" value="KXDL MOTIF-CONTAINING PROTEIN 1"/>
    <property type="match status" value="1"/>
</dbReference>
<feature type="region of interest" description="Disordered" evidence="2">
    <location>
        <begin position="328"/>
        <end position="351"/>
    </location>
</feature>
<gene>
    <name evidence="4" type="primary">KXD1</name>
    <name evidence="4" type="ORF">AWC38_SpisGene112</name>
</gene>
<dbReference type="InterPro" id="IPR019371">
    <property type="entry name" value="KxDL_dom"/>
</dbReference>
<feature type="region of interest" description="Disordered" evidence="2">
    <location>
        <begin position="170"/>
        <end position="265"/>
    </location>
</feature>
<dbReference type="AlphaFoldDB" id="A0A2B4SYS8"/>
<reference evidence="5" key="1">
    <citation type="journal article" date="2017" name="bioRxiv">
        <title>Comparative analysis of the genomes of Stylophora pistillata and Acropora digitifera provides evidence for extensive differences between species of corals.</title>
        <authorList>
            <person name="Voolstra C.R."/>
            <person name="Li Y."/>
            <person name="Liew Y.J."/>
            <person name="Baumgarten S."/>
            <person name="Zoccola D."/>
            <person name="Flot J.-F."/>
            <person name="Tambutte S."/>
            <person name="Allemand D."/>
            <person name="Aranda M."/>
        </authorList>
    </citation>
    <scope>NUCLEOTIDE SEQUENCE [LARGE SCALE GENOMIC DNA]</scope>
</reference>
<proteinExistence type="inferred from homology"/>
<feature type="domain" description="KxDL" evidence="3">
    <location>
        <begin position="54"/>
        <end position="139"/>
    </location>
</feature>
<evidence type="ECO:0000256" key="1">
    <source>
        <dbReference type="ARBA" id="ARBA00005913"/>
    </source>
</evidence>
<name>A0A2B4SYS8_STYPI</name>
<dbReference type="Proteomes" id="UP000225706">
    <property type="component" value="Unassembled WGS sequence"/>
</dbReference>
<dbReference type="GO" id="GO:0099078">
    <property type="term" value="C:BORC complex"/>
    <property type="evidence" value="ECO:0007669"/>
    <property type="project" value="TreeGrafter"/>
</dbReference>
<comment type="similarity">
    <text evidence="1">Belongs to the KXD1 family.</text>
</comment>
<protein>
    <submittedName>
        <fullName evidence="4">KxDL motif-containing protein 1</fullName>
    </submittedName>
</protein>
<feature type="compositionally biased region" description="Basic and acidic residues" evidence="2">
    <location>
        <begin position="34"/>
        <end position="44"/>
    </location>
</feature>
<accession>A0A2B4SYS8</accession>
<feature type="compositionally biased region" description="Polar residues" evidence="2">
    <location>
        <begin position="229"/>
        <end position="242"/>
    </location>
</feature>
<feature type="compositionally biased region" description="Polar residues" evidence="2">
    <location>
        <begin position="1"/>
        <end position="17"/>
    </location>
</feature>
<dbReference type="InterPro" id="IPR039843">
    <property type="entry name" value="KXD1-like"/>
</dbReference>
<organism evidence="4 5">
    <name type="scientific">Stylophora pistillata</name>
    <name type="common">Smooth cauliflower coral</name>
    <dbReference type="NCBI Taxonomy" id="50429"/>
    <lineage>
        <taxon>Eukaryota</taxon>
        <taxon>Metazoa</taxon>
        <taxon>Cnidaria</taxon>
        <taxon>Anthozoa</taxon>
        <taxon>Hexacorallia</taxon>
        <taxon>Scleractinia</taxon>
        <taxon>Astrocoeniina</taxon>
        <taxon>Pocilloporidae</taxon>
        <taxon>Stylophora</taxon>
    </lineage>
</organism>
<sequence>MAHSSASKSGDTTQSPERGSRIEGKVSPAMATNVEREPEKREEQFLASDSFYSRMEAMIKKGDVEAILEKQKETLSKFEKTNAKFGKFNDLSAARFLNLNHQLKGHTKMLIEMKKDLDSIFRRIRTLKTKLTKQYGPAFEAISAGIQKLEEELGASIGNEDACSVHTLTESSEFKSDNQLSNQKEATGEKIVQQSAEEGTCQSGISQPVPTSLLREESSEDQCTDDKSTMNSNVPVASTNAESMDRKENYLGSSSKNKTVDTERTVTKAPYSESKFFEGASSAQKFKDITAAGKVDLHDFTRQKETGDSEVTGNKDTGAMKKILNFSSRTDTPDISDTDKTLDIDPGEDFI</sequence>
<feature type="compositionally biased region" description="Polar residues" evidence="2">
    <location>
        <begin position="192"/>
        <end position="210"/>
    </location>
</feature>
<feature type="region of interest" description="Disordered" evidence="2">
    <location>
        <begin position="1"/>
        <end position="45"/>
    </location>
</feature>
<dbReference type="Pfam" id="PF10241">
    <property type="entry name" value="KxDL"/>
    <property type="match status" value="1"/>
</dbReference>
<dbReference type="OrthoDB" id="10258877at2759"/>